<dbReference type="SUPFAM" id="SSF54001">
    <property type="entry name" value="Cysteine proteinases"/>
    <property type="match status" value="1"/>
</dbReference>
<dbReference type="InterPro" id="IPR038765">
    <property type="entry name" value="Papain-like_cys_pep_sf"/>
</dbReference>
<dbReference type="RefSeq" id="WP_168207154.1">
    <property type="nucleotide sequence ID" value="NZ_CP036339.1"/>
</dbReference>
<evidence type="ECO:0008006" key="3">
    <source>
        <dbReference type="Google" id="ProtNLM"/>
    </source>
</evidence>
<dbReference type="AlphaFoldDB" id="A0A517U5X9"/>
<sequence>MRCHVNLSEVAGQIKDGDLLLFRGRGAIARLIAVAGRSDYTHAGRAVWWGNDLFCCEVRELKGGRAVTLQSQVSKHPGLIDVFEVNPSARWREFDRRGAVRYIRRLAGCDYGYRGVWLVALRHLPVWRVWVAADSDDRRVADQPPFCSQACAMADRLGGGVDPVPHLADRLTEPADLARSPFYRYRFTLGGV</sequence>
<evidence type="ECO:0000313" key="2">
    <source>
        <dbReference type="Proteomes" id="UP000317909"/>
    </source>
</evidence>
<evidence type="ECO:0000313" key="1">
    <source>
        <dbReference type="EMBL" id="QDT76038.1"/>
    </source>
</evidence>
<accession>A0A517U5X9</accession>
<protein>
    <recommendedName>
        <fullName evidence="3">Permuted papain-like amidase enzyme, YaeF/YiiX, C92 family</fullName>
    </recommendedName>
</protein>
<dbReference type="EMBL" id="CP036339">
    <property type="protein sequence ID" value="QDT76038.1"/>
    <property type="molecule type" value="Genomic_DNA"/>
</dbReference>
<dbReference type="Proteomes" id="UP000317909">
    <property type="component" value="Chromosome"/>
</dbReference>
<dbReference type="Gene3D" id="3.90.1720.10">
    <property type="entry name" value="endopeptidase domain like (from Nostoc punctiforme)"/>
    <property type="match status" value="1"/>
</dbReference>
<name>A0A517U5X9_9BACT</name>
<proteinExistence type="predicted"/>
<organism evidence="1 2">
    <name type="scientific">Lacipirellula limnantheis</name>
    <dbReference type="NCBI Taxonomy" id="2528024"/>
    <lineage>
        <taxon>Bacteria</taxon>
        <taxon>Pseudomonadati</taxon>
        <taxon>Planctomycetota</taxon>
        <taxon>Planctomycetia</taxon>
        <taxon>Pirellulales</taxon>
        <taxon>Lacipirellulaceae</taxon>
        <taxon>Lacipirellula</taxon>
    </lineage>
</organism>
<gene>
    <name evidence="1" type="ORF">I41_52830</name>
</gene>
<dbReference type="KEGG" id="llh:I41_52830"/>
<reference evidence="1 2" key="1">
    <citation type="submission" date="2019-02" db="EMBL/GenBank/DDBJ databases">
        <title>Deep-cultivation of Planctomycetes and their phenomic and genomic characterization uncovers novel biology.</title>
        <authorList>
            <person name="Wiegand S."/>
            <person name="Jogler M."/>
            <person name="Boedeker C."/>
            <person name="Pinto D."/>
            <person name="Vollmers J."/>
            <person name="Rivas-Marin E."/>
            <person name="Kohn T."/>
            <person name="Peeters S.H."/>
            <person name="Heuer A."/>
            <person name="Rast P."/>
            <person name="Oberbeckmann S."/>
            <person name="Bunk B."/>
            <person name="Jeske O."/>
            <person name="Meyerdierks A."/>
            <person name="Storesund J.E."/>
            <person name="Kallscheuer N."/>
            <person name="Luecker S."/>
            <person name="Lage O.M."/>
            <person name="Pohl T."/>
            <person name="Merkel B.J."/>
            <person name="Hornburger P."/>
            <person name="Mueller R.-W."/>
            <person name="Bruemmer F."/>
            <person name="Labrenz M."/>
            <person name="Spormann A.M."/>
            <person name="Op den Camp H."/>
            <person name="Overmann J."/>
            <person name="Amann R."/>
            <person name="Jetten M.S.M."/>
            <person name="Mascher T."/>
            <person name="Medema M.H."/>
            <person name="Devos D.P."/>
            <person name="Kaster A.-K."/>
            <person name="Ovreas L."/>
            <person name="Rohde M."/>
            <person name="Galperin M.Y."/>
            <person name="Jogler C."/>
        </authorList>
    </citation>
    <scope>NUCLEOTIDE SEQUENCE [LARGE SCALE GENOMIC DNA]</scope>
    <source>
        <strain evidence="1 2">I41</strain>
    </source>
</reference>
<keyword evidence="2" id="KW-1185">Reference proteome</keyword>